<proteinExistence type="predicted"/>
<gene>
    <name evidence="1" type="ORF">PHLCEN_2v13292</name>
</gene>
<organism evidence="1 2">
    <name type="scientific">Hermanssonia centrifuga</name>
    <dbReference type="NCBI Taxonomy" id="98765"/>
    <lineage>
        <taxon>Eukaryota</taxon>
        <taxon>Fungi</taxon>
        <taxon>Dikarya</taxon>
        <taxon>Basidiomycota</taxon>
        <taxon>Agaricomycotina</taxon>
        <taxon>Agaricomycetes</taxon>
        <taxon>Polyporales</taxon>
        <taxon>Meruliaceae</taxon>
        <taxon>Hermanssonia</taxon>
    </lineage>
</organism>
<protein>
    <submittedName>
        <fullName evidence="1">Uncharacterized protein</fullName>
    </submittedName>
</protein>
<keyword evidence="2" id="KW-1185">Reference proteome</keyword>
<accession>A0A2R6NEV9</accession>
<evidence type="ECO:0000313" key="1">
    <source>
        <dbReference type="EMBL" id="PSR70851.1"/>
    </source>
</evidence>
<dbReference type="AlphaFoldDB" id="A0A2R6NEV9"/>
<dbReference type="EMBL" id="MLYV02001309">
    <property type="protein sequence ID" value="PSR70851.1"/>
    <property type="molecule type" value="Genomic_DNA"/>
</dbReference>
<comment type="caution">
    <text evidence="1">The sequence shown here is derived from an EMBL/GenBank/DDBJ whole genome shotgun (WGS) entry which is preliminary data.</text>
</comment>
<sequence length="111" mass="12313">MVHVYFNPSIAPVLNASVTSFCQIALQPGASEDEVKAERERLVGSPSVHPVSASWGRAVERAEYILAEGWEETEAKHAQAHGHSKVEETSIAENAFRVALATYKRYEQKEM</sequence>
<reference evidence="1 2" key="1">
    <citation type="submission" date="2018-02" db="EMBL/GenBank/DDBJ databases">
        <title>Genome sequence of the basidiomycete white-rot fungus Phlebia centrifuga.</title>
        <authorList>
            <person name="Granchi Z."/>
            <person name="Peng M."/>
            <person name="de Vries R.P."/>
            <person name="Hilden K."/>
            <person name="Makela M.R."/>
            <person name="Grigoriev I."/>
            <person name="Riley R."/>
        </authorList>
    </citation>
    <scope>NUCLEOTIDE SEQUENCE [LARGE SCALE GENOMIC DNA]</scope>
    <source>
        <strain evidence="1 2">FBCC195</strain>
    </source>
</reference>
<name>A0A2R6NEV9_9APHY</name>
<evidence type="ECO:0000313" key="2">
    <source>
        <dbReference type="Proteomes" id="UP000186601"/>
    </source>
</evidence>
<dbReference type="Proteomes" id="UP000186601">
    <property type="component" value="Unassembled WGS sequence"/>
</dbReference>